<proteinExistence type="predicted"/>
<sequence length="487" mass="52358">MLRGDYAGALAAYRGVADIADLEPGLLPASMRREAAASAVTGGAASVQVARLVRECEQRVRQRVTEPLCRPCGSRLGVDAVLGCSGAQSAVPLLLRGENDVLVSVVDDSVRGGRRRQSRTQGGRCRPRFAESRERFVVRLPVGHGALHCVLPSRPAWVHDQLGLLWRLPRIRGDGPLKPVWQGMTMALGSAGFIASASFLPFAEVHPVVAKAIQSAPAGPMSGALRSAAPVCGPSPAQEAAMEAALVKHRQLRHPNVLPLLGYSHSVEGGVVLLWEFSPGGTIREVLTRYGHLPYITQTQFGLHMLSALAYLHERGVAHGNLSIDTVVVDADGKCRLVGLCLHERSPFVQSQSHHVSPWIAAGGAPTPPCDVFCYGLMVLEGLTGQPCWRWRTDDDGEPLGTMEALLQLIEKRGQDLRDAVAQGRLVSNADALDAPVFADKYSVLARTMLRRCVSHTPAERPTAVEARDVIKTLLSQVGLDCEEDEA</sequence>
<dbReference type="PANTHER" id="PTHR48016:SF47">
    <property type="entry name" value="PROTEIN KINASE DOMAIN-CONTAINING PROTEIN"/>
    <property type="match status" value="1"/>
</dbReference>
<dbReference type="Gene3D" id="1.10.510.10">
    <property type="entry name" value="Transferase(Phosphotransferase) domain 1"/>
    <property type="match status" value="1"/>
</dbReference>
<feature type="domain" description="Protein kinase" evidence="5">
    <location>
        <begin position="166"/>
        <end position="475"/>
    </location>
</feature>
<dbReference type="SMART" id="SM00220">
    <property type="entry name" value="S_TKc"/>
    <property type="match status" value="1"/>
</dbReference>
<gene>
    <name evidence="6" type="ORF">NESM_000925200</name>
</gene>
<dbReference type="Pfam" id="PF00069">
    <property type="entry name" value="Pkinase"/>
    <property type="match status" value="1"/>
</dbReference>
<dbReference type="PANTHER" id="PTHR48016">
    <property type="entry name" value="MAP KINASE KINASE KINASE SSK2-RELATED-RELATED"/>
    <property type="match status" value="1"/>
</dbReference>
<keyword evidence="4" id="KW-0067">ATP-binding</keyword>
<reference evidence="6 7" key="1">
    <citation type="journal article" date="2021" name="MBio">
        <title>A New Model Trypanosomatid, Novymonas esmeraldas: Genomic Perception of Its 'Candidatus Pandoraea novymonadis' Endosymbiont.</title>
        <authorList>
            <person name="Zakharova A."/>
            <person name="Saura A."/>
            <person name="Butenko A."/>
            <person name="Podesvova L."/>
            <person name="Warmusova S."/>
            <person name="Kostygov A.Y."/>
            <person name="Nenarokova A."/>
            <person name="Lukes J."/>
            <person name="Opperdoes F.R."/>
            <person name="Yurchenko V."/>
        </authorList>
    </citation>
    <scope>NUCLEOTIDE SEQUENCE [LARGE SCALE GENOMIC DNA]</scope>
    <source>
        <strain evidence="6 7">E262AT.01</strain>
    </source>
</reference>
<keyword evidence="7" id="KW-1185">Reference proteome</keyword>
<evidence type="ECO:0000313" key="6">
    <source>
        <dbReference type="EMBL" id="KAK7199487.1"/>
    </source>
</evidence>
<dbReference type="SUPFAM" id="SSF56112">
    <property type="entry name" value="Protein kinase-like (PK-like)"/>
    <property type="match status" value="1"/>
</dbReference>
<dbReference type="GO" id="GO:0004672">
    <property type="term" value="F:protein kinase activity"/>
    <property type="evidence" value="ECO:0007669"/>
    <property type="project" value="InterPro"/>
</dbReference>
<dbReference type="EMBL" id="JAECZO010000460">
    <property type="protein sequence ID" value="KAK7199487.1"/>
    <property type="molecule type" value="Genomic_DNA"/>
</dbReference>
<protein>
    <submittedName>
        <fullName evidence="6">Protein kinase</fullName>
    </submittedName>
</protein>
<keyword evidence="3 6" id="KW-0418">Kinase</keyword>
<evidence type="ECO:0000256" key="1">
    <source>
        <dbReference type="ARBA" id="ARBA00022679"/>
    </source>
</evidence>
<dbReference type="PROSITE" id="PS50011">
    <property type="entry name" value="PROTEIN_KINASE_DOM"/>
    <property type="match status" value="1"/>
</dbReference>
<evidence type="ECO:0000259" key="5">
    <source>
        <dbReference type="PROSITE" id="PS50011"/>
    </source>
</evidence>
<accession>A0AAW0EYS7</accession>
<dbReference type="InterPro" id="IPR050538">
    <property type="entry name" value="MAP_kinase_kinase_kinase"/>
</dbReference>
<organism evidence="6 7">
    <name type="scientific">Novymonas esmeraldas</name>
    <dbReference type="NCBI Taxonomy" id="1808958"/>
    <lineage>
        <taxon>Eukaryota</taxon>
        <taxon>Discoba</taxon>
        <taxon>Euglenozoa</taxon>
        <taxon>Kinetoplastea</taxon>
        <taxon>Metakinetoplastina</taxon>
        <taxon>Trypanosomatida</taxon>
        <taxon>Trypanosomatidae</taxon>
        <taxon>Novymonas</taxon>
    </lineage>
</organism>
<evidence type="ECO:0000313" key="7">
    <source>
        <dbReference type="Proteomes" id="UP001430356"/>
    </source>
</evidence>
<keyword evidence="1" id="KW-0808">Transferase</keyword>
<dbReference type="InterPro" id="IPR011009">
    <property type="entry name" value="Kinase-like_dom_sf"/>
</dbReference>
<dbReference type="AlphaFoldDB" id="A0AAW0EYS7"/>
<dbReference type="Proteomes" id="UP001430356">
    <property type="component" value="Unassembled WGS sequence"/>
</dbReference>
<keyword evidence="2" id="KW-0547">Nucleotide-binding</keyword>
<evidence type="ECO:0000256" key="4">
    <source>
        <dbReference type="ARBA" id="ARBA00022840"/>
    </source>
</evidence>
<evidence type="ECO:0000256" key="2">
    <source>
        <dbReference type="ARBA" id="ARBA00022741"/>
    </source>
</evidence>
<dbReference type="GO" id="GO:0005524">
    <property type="term" value="F:ATP binding"/>
    <property type="evidence" value="ECO:0007669"/>
    <property type="project" value="UniProtKB-KW"/>
</dbReference>
<comment type="caution">
    <text evidence="6">The sequence shown here is derived from an EMBL/GenBank/DDBJ whole genome shotgun (WGS) entry which is preliminary data.</text>
</comment>
<dbReference type="InterPro" id="IPR000719">
    <property type="entry name" value="Prot_kinase_dom"/>
</dbReference>
<name>A0AAW0EYS7_9TRYP</name>
<evidence type="ECO:0000256" key="3">
    <source>
        <dbReference type="ARBA" id="ARBA00022777"/>
    </source>
</evidence>